<gene>
    <name evidence="2" type="ORF">ACFFIO_15775</name>
</gene>
<dbReference type="Proteomes" id="UP001589766">
    <property type="component" value="Unassembled WGS sequence"/>
</dbReference>
<name>A0ABV6F8W0_9MICC</name>
<organism evidence="2 3">
    <name type="scientific">Citricoccus parietis</name>
    <dbReference type="NCBI Taxonomy" id="592307"/>
    <lineage>
        <taxon>Bacteria</taxon>
        <taxon>Bacillati</taxon>
        <taxon>Actinomycetota</taxon>
        <taxon>Actinomycetes</taxon>
        <taxon>Micrococcales</taxon>
        <taxon>Micrococcaceae</taxon>
        <taxon>Citricoccus</taxon>
    </lineage>
</organism>
<reference evidence="2 3" key="1">
    <citation type="submission" date="2024-09" db="EMBL/GenBank/DDBJ databases">
        <authorList>
            <person name="Sun Q."/>
            <person name="Mori K."/>
        </authorList>
    </citation>
    <scope>NUCLEOTIDE SEQUENCE [LARGE SCALE GENOMIC DNA]</scope>
    <source>
        <strain evidence="2 3">CCM 7609</strain>
    </source>
</reference>
<accession>A0ABV6F8W0</accession>
<evidence type="ECO:0000256" key="1">
    <source>
        <dbReference type="SAM" id="MobiDB-lite"/>
    </source>
</evidence>
<protein>
    <recommendedName>
        <fullName evidence="4">Secreted protein</fullName>
    </recommendedName>
</protein>
<feature type="region of interest" description="Disordered" evidence="1">
    <location>
        <begin position="174"/>
        <end position="201"/>
    </location>
</feature>
<evidence type="ECO:0000313" key="3">
    <source>
        <dbReference type="Proteomes" id="UP001589766"/>
    </source>
</evidence>
<dbReference type="EMBL" id="JBHLWH010000045">
    <property type="protein sequence ID" value="MFC0249967.1"/>
    <property type="molecule type" value="Genomic_DNA"/>
</dbReference>
<dbReference type="RefSeq" id="WP_378043301.1">
    <property type="nucleotide sequence ID" value="NZ_JBHLWH010000045.1"/>
</dbReference>
<comment type="caution">
    <text evidence="2">The sequence shown here is derived from an EMBL/GenBank/DDBJ whole genome shotgun (WGS) entry which is preliminary data.</text>
</comment>
<sequence length="201" mass="22192">MNPDHSTGGVSRRTWRTAVVLFLVVFLGGLGLTGASALWSQQGTVQATVSTGSWCSTPEEKWELPMRIYAADFGWDGSAWVRTAWKPENGRSFDPCVTFKATLEPMKSEDGRVISRRTVDAGQDPQASYWVATGQDNTATFRLTVTPYMNNVAGKPESVNIIVRVWDRHRSTRQGFSTDASTDDAAQDETTPQVEVEVIDQ</sequence>
<evidence type="ECO:0000313" key="2">
    <source>
        <dbReference type="EMBL" id="MFC0249967.1"/>
    </source>
</evidence>
<keyword evidence="3" id="KW-1185">Reference proteome</keyword>
<evidence type="ECO:0008006" key="4">
    <source>
        <dbReference type="Google" id="ProtNLM"/>
    </source>
</evidence>
<proteinExistence type="predicted"/>